<comment type="caution">
    <text evidence="16">The sequence shown here is derived from an EMBL/GenBank/DDBJ whole genome shotgun (WGS) entry which is preliminary data.</text>
</comment>
<dbReference type="PROSITE" id="PS00018">
    <property type="entry name" value="EF_HAND_1"/>
    <property type="match status" value="1"/>
</dbReference>
<dbReference type="InterPro" id="IPR018247">
    <property type="entry name" value="EF_Hand_1_Ca_BS"/>
</dbReference>
<keyword evidence="8" id="KW-0851">Voltage-gated channel</keyword>
<name>A0A813HMQ1_POLGL</name>
<evidence type="ECO:0000256" key="1">
    <source>
        <dbReference type="ARBA" id="ARBA00004141"/>
    </source>
</evidence>
<organism evidence="16 17">
    <name type="scientific">Polarella glacialis</name>
    <name type="common">Dinoflagellate</name>
    <dbReference type="NCBI Taxonomy" id="89957"/>
    <lineage>
        <taxon>Eukaryota</taxon>
        <taxon>Sar</taxon>
        <taxon>Alveolata</taxon>
        <taxon>Dinophyceae</taxon>
        <taxon>Suessiales</taxon>
        <taxon>Suessiaceae</taxon>
        <taxon>Polarella</taxon>
    </lineage>
</organism>
<sequence length="596" mass="66937">YYHDSGIFQAIARSSIFGNITLVAEQFFCIYFTVEWIVRFMAFRRKRDCLRDGWMIFDTGMVTIMVVETWIMALVLLLASNGNPDSGMGDASLVRLLRLLRLSRMARMARLLQSIPELLILIKGMVAAIRSVLFTLLLLMIVLYVFGIAFVSMLADAPSRDIGFHTVPEAMHTLLLRGTLMDGIGEVVYELGADSIAYVVVFYIFVLVSALTVMNMLIGVLCEVISAVAVAEREEITVAHVCRKLRETLDGTGLDVNGDGLISRAEFSKILENGAAARTLKEVGIDVLNLVDLQAFIFEGEDEDGIVCEKQLTFPDFLELVLQLRGSNMASVKDIVDLRKFVGIRCKEVETRIEKMVKKSFKTSEDSRATYMSSVTCAQGEPPCFVDYSTLEKTLESYIIGDDAGFIGKEESEKLLENEAARHALEGMGIDLLELGSLQDSMFHFSDPDGFMCEQKLRVSEFLDQLLPLCNPKGLVANDSNNNSDSLDLDKILDSKFQDLEVRITQIVQQAWANNNNKNWANVMTKDSAAVPLTIETSSVADLEAQFGQRLRRITSESLLQWVFFGIFIYLYIYIYICLLLVLWVFVIVLFFLILF</sequence>
<comment type="subcellular location">
    <subcellularLocation>
        <location evidence="1">Membrane</location>
        <topology evidence="1">Multi-pass membrane protein</topology>
    </subcellularLocation>
</comment>
<evidence type="ECO:0000256" key="6">
    <source>
        <dbReference type="ARBA" id="ARBA00022692"/>
    </source>
</evidence>
<evidence type="ECO:0000256" key="9">
    <source>
        <dbReference type="ARBA" id="ARBA00022989"/>
    </source>
</evidence>
<dbReference type="PANTHER" id="PTHR45628:SF7">
    <property type="entry name" value="VOLTAGE-DEPENDENT CALCIUM CHANNEL TYPE A SUBUNIT ALPHA-1"/>
    <property type="match status" value="1"/>
</dbReference>
<keyword evidence="7" id="KW-0106">Calcium</keyword>
<proteinExistence type="predicted"/>
<evidence type="ECO:0000256" key="3">
    <source>
        <dbReference type="ARBA" id="ARBA00022553"/>
    </source>
</evidence>
<keyword evidence="17" id="KW-1185">Reference proteome</keyword>
<feature type="transmembrane region" description="Helical" evidence="14">
    <location>
        <begin position="54"/>
        <end position="79"/>
    </location>
</feature>
<feature type="transmembrane region" description="Helical" evidence="14">
    <location>
        <begin position="133"/>
        <end position="155"/>
    </location>
</feature>
<accession>A0A813HMQ1</accession>
<evidence type="ECO:0000256" key="14">
    <source>
        <dbReference type="SAM" id="Phobius"/>
    </source>
</evidence>
<feature type="transmembrane region" description="Helical" evidence="14">
    <location>
        <begin position="562"/>
        <end position="595"/>
    </location>
</feature>
<evidence type="ECO:0000256" key="7">
    <source>
        <dbReference type="ARBA" id="ARBA00022837"/>
    </source>
</evidence>
<keyword evidence="9 14" id="KW-1133">Transmembrane helix</keyword>
<feature type="transmembrane region" description="Helical" evidence="14">
    <location>
        <begin position="196"/>
        <end position="218"/>
    </location>
</feature>
<evidence type="ECO:0000256" key="4">
    <source>
        <dbReference type="ARBA" id="ARBA00022568"/>
    </source>
</evidence>
<dbReference type="EMBL" id="CAJNNV010032048">
    <property type="protein sequence ID" value="CAE8638739.1"/>
    <property type="molecule type" value="Genomic_DNA"/>
</dbReference>
<feature type="non-terminal residue" evidence="16">
    <location>
        <position position="1"/>
    </location>
</feature>
<evidence type="ECO:0000256" key="13">
    <source>
        <dbReference type="ARBA" id="ARBA00023303"/>
    </source>
</evidence>
<evidence type="ECO:0000256" key="5">
    <source>
        <dbReference type="ARBA" id="ARBA00022673"/>
    </source>
</evidence>
<dbReference type="InterPro" id="IPR027359">
    <property type="entry name" value="Volt_channel_dom_sf"/>
</dbReference>
<dbReference type="InterPro" id="IPR002048">
    <property type="entry name" value="EF_hand_dom"/>
</dbReference>
<evidence type="ECO:0000256" key="10">
    <source>
        <dbReference type="ARBA" id="ARBA00023065"/>
    </source>
</evidence>
<keyword evidence="4" id="KW-0109">Calcium transport</keyword>
<dbReference type="GO" id="GO:0008331">
    <property type="term" value="F:high voltage-gated calcium channel activity"/>
    <property type="evidence" value="ECO:0007669"/>
    <property type="project" value="TreeGrafter"/>
</dbReference>
<dbReference type="AlphaFoldDB" id="A0A813HMQ1"/>
<dbReference type="InterPro" id="IPR005821">
    <property type="entry name" value="Ion_trans_dom"/>
</dbReference>
<keyword evidence="3" id="KW-0597">Phosphoprotein</keyword>
<keyword evidence="12" id="KW-0325">Glycoprotein</keyword>
<keyword evidence="2" id="KW-0813">Transport</keyword>
<evidence type="ECO:0000259" key="15">
    <source>
        <dbReference type="PROSITE" id="PS50222"/>
    </source>
</evidence>
<keyword evidence="6 14" id="KW-0812">Transmembrane</keyword>
<keyword evidence="5" id="KW-0107">Calcium channel</keyword>
<dbReference type="Proteomes" id="UP000654075">
    <property type="component" value="Unassembled WGS sequence"/>
</dbReference>
<keyword evidence="10" id="KW-0406">Ion transport</keyword>
<dbReference type="GO" id="GO:0098703">
    <property type="term" value="P:calcium ion import across plasma membrane"/>
    <property type="evidence" value="ECO:0007669"/>
    <property type="project" value="TreeGrafter"/>
</dbReference>
<protein>
    <recommendedName>
        <fullName evidence="15">EF-hand domain-containing protein</fullName>
    </recommendedName>
</protein>
<feature type="domain" description="EF-hand" evidence="15">
    <location>
        <begin position="254"/>
        <end position="277"/>
    </location>
</feature>
<reference evidence="16" key="1">
    <citation type="submission" date="2021-02" db="EMBL/GenBank/DDBJ databases">
        <authorList>
            <person name="Dougan E. K."/>
            <person name="Rhodes N."/>
            <person name="Thang M."/>
            <person name="Chan C."/>
        </authorList>
    </citation>
    <scope>NUCLEOTIDE SEQUENCE</scope>
</reference>
<evidence type="ECO:0000256" key="2">
    <source>
        <dbReference type="ARBA" id="ARBA00022448"/>
    </source>
</evidence>
<dbReference type="GO" id="GO:0005509">
    <property type="term" value="F:calcium ion binding"/>
    <property type="evidence" value="ECO:0007669"/>
    <property type="project" value="InterPro"/>
</dbReference>
<dbReference type="PANTHER" id="PTHR45628">
    <property type="entry name" value="VOLTAGE-DEPENDENT CALCIUM CHANNEL TYPE A SUBUNIT ALPHA-1"/>
    <property type="match status" value="1"/>
</dbReference>
<evidence type="ECO:0000313" key="16">
    <source>
        <dbReference type="EMBL" id="CAE8638739.1"/>
    </source>
</evidence>
<evidence type="ECO:0000256" key="12">
    <source>
        <dbReference type="ARBA" id="ARBA00023180"/>
    </source>
</evidence>
<dbReference type="PROSITE" id="PS50222">
    <property type="entry name" value="EF_HAND_2"/>
    <property type="match status" value="1"/>
</dbReference>
<dbReference type="GO" id="GO:0005891">
    <property type="term" value="C:voltage-gated calcium channel complex"/>
    <property type="evidence" value="ECO:0007669"/>
    <property type="project" value="TreeGrafter"/>
</dbReference>
<dbReference type="Pfam" id="PF00520">
    <property type="entry name" value="Ion_trans"/>
    <property type="match status" value="1"/>
</dbReference>
<dbReference type="SUPFAM" id="SSF81324">
    <property type="entry name" value="Voltage-gated potassium channels"/>
    <property type="match status" value="1"/>
</dbReference>
<evidence type="ECO:0000256" key="8">
    <source>
        <dbReference type="ARBA" id="ARBA00022882"/>
    </source>
</evidence>
<dbReference type="Gene3D" id="1.10.287.70">
    <property type="match status" value="1"/>
</dbReference>
<evidence type="ECO:0000313" key="17">
    <source>
        <dbReference type="Proteomes" id="UP000654075"/>
    </source>
</evidence>
<dbReference type="Gene3D" id="1.20.120.350">
    <property type="entry name" value="Voltage-gated potassium channels. Chain C"/>
    <property type="match status" value="1"/>
</dbReference>
<evidence type="ECO:0000256" key="11">
    <source>
        <dbReference type="ARBA" id="ARBA00023136"/>
    </source>
</evidence>
<keyword evidence="11 14" id="KW-0472">Membrane</keyword>
<keyword evidence="13" id="KW-0407">Ion channel</keyword>
<gene>
    <name evidence="16" type="ORF">PGLA1383_LOCUS53877</name>
</gene>
<dbReference type="InterPro" id="IPR050599">
    <property type="entry name" value="VDCC_alpha-1_subunit"/>
</dbReference>
<feature type="transmembrane region" description="Helical" evidence="14">
    <location>
        <begin position="20"/>
        <end position="42"/>
    </location>
</feature>